<protein>
    <submittedName>
        <fullName evidence="1">Uncharacterized protein</fullName>
    </submittedName>
</protein>
<organism evidence="1 2">
    <name type="scientific">Hoylesella shahii DSM 15611 = JCM 12083</name>
    <dbReference type="NCBI Taxonomy" id="1122991"/>
    <lineage>
        <taxon>Bacteria</taxon>
        <taxon>Pseudomonadati</taxon>
        <taxon>Bacteroidota</taxon>
        <taxon>Bacteroidia</taxon>
        <taxon>Bacteroidales</taxon>
        <taxon>Prevotellaceae</taxon>
        <taxon>Hoylesella</taxon>
    </lineage>
</organism>
<accession>A0A318HS20</accession>
<evidence type="ECO:0000313" key="1">
    <source>
        <dbReference type="EMBL" id="PXX20923.1"/>
    </source>
</evidence>
<keyword evidence="2" id="KW-1185">Reference proteome</keyword>
<dbReference type="AlphaFoldDB" id="A0A318HS20"/>
<comment type="caution">
    <text evidence="1">The sequence shown here is derived from an EMBL/GenBank/DDBJ whole genome shotgun (WGS) entry which is preliminary data.</text>
</comment>
<name>A0A318HS20_9BACT</name>
<dbReference type="Proteomes" id="UP000248314">
    <property type="component" value="Unassembled WGS sequence"/>
</dbReference>
<reference evidence="1 2" key="1">
    <citation type="submission" date="2018-05" db="EMBL/GenBank/DDBJ databases">
        <title>Genomic Encyclopedia of Type Strains, Phase I: the one thousand microbial genomes (KMG-I) project.</title>
        <authorList>
            <person name="Kyrpides N."/>
        </authorList>
    </citation>
    <scope>NUCLEOTIDE SEQUENCE [LARGE SCALE GENOMIC DNA]</scope>
    <source>
        <strain evidence="1 2">DSM 15611</strain>
    </source>
</reference>
<sequence>MNWIWTYPTMISASTTMVKTLKFVLVVFVIMGCKQSKTHNSAIQAQQSNIVQTATKPANEEQSALKATADEYVPLGYEVISQFDADVNQDGKPDKLMTIWGTDPQKIKTNEDGEDINNNRGGIIIALKHDAGYELAVANYECFSADTFGGDEIDDVVFDYYMKNNTLIFHFAHGRYGFWKYIFRYQNNDIELIGYHLDQSNGAISSLIEDVNFSTRTAVYKQNMNNNDEEPAKYKVKIIKFKRDNLIKLSEIADFDNLDLGLPETE</sequence>
<dbReference type="EMBL" id="QJJX01000027">
    <property type="protein sequence ID" value="PXX20923.1"/>
    <property type="molecule type" value="Genomic_DNA"/>
</dbReference>
<evidence type="ECO:0000313" key="2">
    <source>
        <dbReference type="Proteomes" id="UP000248314"/>
    </source>
</evidence>
<proteinExistence type="predicted"/>
<gene>
    <name evidence="1" type="ORF">EJ73_02090</name>
</gene>